<evidence type="ECO:0000313" key="3">
    <source>
        <dbReference type="EMBL" id="CAD1830587.1"/>
    </source>
</evidence>
<dbReference type="EMBL" id="LR862148">
    <property type="protein sequence ID" value="CAD1830587.1"/>
    <property type="molecule type" value="Genomic_DNA"/>
</dbReference>
<proteinExistence type="predicted"/>
<dbReference type="InterPro" id="IPR007853">
    <property type="entry name" value="Znf_DNL-typ"/>
</dbReference>
<name>A0A6V7PIE8_ANACO</name>
<sequence length="213" mass="22942">MESIASSASISASSSNLSLFFPRRSFSRRPPPSSPSPPPRAIARMITISTPKPRAPASRQFTTLASPSPPSPRVFVIGCGDGVGAERGDGRGWTTGSGWRALRSPPSRISPIAASPPSLVPLHQVPATPHARGVHVQRVRPTHHARHQPPRLHDGTVFVQCCGCNVFHKLVDNLNLFHGMNCYVNPSFLSKGDTPFTFPDSDDNDGDNIFPIL</sequence>
<dbReference type="PANTHER" id="PTHR20922:SF15">
    <property type="entry name" value="A_TM021B04.14 PROTEIN"/>
    <property type="match status" value="1"/>
</dbReference>
<gene>
    <name evidence="3" type="ORF">CB5_LOCUS13798</name>
</gene>
<dbReference type="AlphaFoldDB" id="A0A6V7PIE8"/>
<feature type="region of interest" description="Disordered" evidence="1">
    <location>
        <begin position="21"/>
        <end position="69"/>
    </location>
</feature>
<dbReference type="Pfam" id="PF05180">
    <property type="entry name" value="zf-DNL"/>
    <property type="match status" value="1"/>
</dbReference>
<accession>A0A6V7PIE8</accession>
<feature type="compositionally biased region" description="Pro residues" evidence="1">
    <location>
        <begin position="29"/>
        <end position="40"/>
    </location>
</feature>
<dbReference type="GO" id="GO:0030150">
    <property type="term" value="P:protein import into mitochondrial matrix"/>
    <property type="evidence" value="ECO:0007669"/>
    <property type="project" value="TreeGrafter"/>
</dbReference>
<reference evidence="3" key="1">
    <citation type="submission" date="2020-07" db="EMBL/GenBank/DDBJ databases">
        <authorList>
            <person name="Lin J."/>
        </authorList>
    </citation>
    <scope>NUCLEOTIDE SEQUENCE</scope>
</reference>
<dbReference type="InterPro" id="IPR024158">
    <property type="entry name" value="Mt_import_TIM15"/>
</dbReference>
<dbReference type="GO" id="GO:0005739">
    <property type="term" value="C:mitochondrion"/>
    <property type="evidence" value="ECO:0007669"/>
    <property type="project" value="TreeGrafter"/>
</dbReference>
<evidence type="ECO:0000256" key="1">
    <source>
        <dbReference type="SAM" id="MobiDB-lite"/>
    </source>
</evidence>
<dbReference type="GO" id="GO:0050821">
    <property type="term" value="P:protein stabilization"/>
    <property type="evidence" value="ECO:0007669"/>
    <property type="project" value="TreeGrafter"/>
</dbReference>
<protein>
    <recommendedName>
        <fullName evidence="2">DNL-type domain-containing protein</fullName>
    </recommendedName>
</protein>
<dbReference type="GO" id="GO:0051087">
    <property type="term" value="F:protein-folding chaperone binding"/>
    <property type="evidence" value="ECO:0007669"/>
    <property type="project" value="TreeGrafter"/>
</dbReference>
<dbReference type="GO" id="GO:0008270">
    <property type="term" value="F:zinc ion binding"/>
    <property type="evidence" value="ECO:0007669"/>
    <property type="project" value="InterPro"/>
</dbReference>
<feature type="domain" description="DNL-type" evidence="2">
    <location>
        <begin position="153"/>
        <end position="182"/>
    </location>
</feature>
<dbReference type="GO" id="GO:0006457">
    <property type="term" value="P:protein folding"/>
    <property type="evidence" value="ECO:0007669"/>
    <property type="project" value="TreeGrafter"/>
</dbReference>
<evidence type="ECO:0000259" key="2">
    <source>
        <dbReference type="Pfam" id="PF05180"/>
    </source>
</evidence>
<organism evidence="3">
    <name type="scientific">Ananas comosus var. bracteatus</name>
    <name type="common">red pineapple</name>
    <dbReference type="NCBI Taxonomy" id="296719"/>
    <lineage>
        <taxon>Eukaryota</taxon>
        <taxon>Viridiplantae</taxon>
        <taxon>Streptophyta</taxon>
        <taxon>Embryophyta</taxon>
        <taxon>Tracheophyta</taxon>
        <taxon>Spermatophyta</taxon>
        <taxon>Magnoliopsida</taxon>
        <taxon>Liliopsida</taxon>
        <taxon>Poales</taxon>
        <taxon>Bromeliaceae</taxon>
        <taxon>Bromelioideae</taxon>
        <taxon>Ananas</taxon>
    </lineage>
</organism>
<dbReference type="PANTHER" id="PTHR20922">
    <property type="entry name" value="DNL-TYPE ZINC FINGER PROTEIN"/>
    <property type="match status" value="1"/>
</dbReference>